<proteinExistence type="predicted"/>
<evidence type="ECO:0000313" key="2">
    <source>
        <dbReference type="EMBL" id="CCF85844.1"/>
    </source>
</evidence>
<keyword evidence="3" id="KW-1185">Reference proteome</keyword>
<name>I4EMD1_9BACT</name>
<dbReference type="Proteomes" id="UP000004221">
    <property type="component" value="Unassembled WGS sequence"/>
</dbReference>
<reference evidence="2 3" key="1">
    <citation type="journal article" date="2012" name="ISME J.">
        <title>Nitrification expanded: discovery, physiology and genomics of a nitrite-oxidizing bacterium from the phylum Chloroflexi.</title>
        <authorList>
            <person name="Sorokin D.Y."/>
            <person name="Lucker S."/>
            <person name="Vejmelkova D."/>
            <person name="Kostrikina N.A."/>
            <person name="Kleerebezem R."/>
            <person name="Rijpstra W.I."/>
            <person name="Damste J.S."/>
            <person name="Le Paslier D."/>
            <person name="Muyzer G."/>
            <person name="Wagner M."/>
            <person name="van Loosdrecht M.C."/>
            <person name="Daims H."/>
        </authorList>
    </citation>
    <scope>NUCLEOTIDE SEQUENCE [LARGE SCALE GENOMIC DNA]</scope>
    <source>
        <strain evidence="3">none</strain>
    </source>
</reference>
<comment type="caution">
    <text evidence="2">The sequence shown here is derived from an EMBL/GenBank/DDBJ whole genome shotgun (WGS) entry which is preliminary data.</text>
</comment>
<feature type="region of interest" description="Disordered" evidence="1">
    <location>
        <begin position="1"/>
        <end position="21"/>
    </location>
</feature>
<dbReference type="EMBL" id="CAGS01000549">
    <property type="protein sequence ID" value="CCF85844.1"/>
    <property type="molecule type" value="Genomic_DNA"/>
</dbReference>
<evidence type="ECO:0000313" key="3">
    <source>
        <dbReference type="Proteomes" id="UP000004221"/>
    </source>
</evidence>
<evidence type="ECO:0000256" key="1">
    <source>
        <dbReference type="SAM" id="MobiDB-lite"/>
    </source>
</evidence>
<organism evidence="2 3">
    <name type="scientific">Nitrolancea hollandica Lb</name>
    <dbReference type="NCBI Taxonomy" id="1129897"/>
    <lineage>
        <taxon>Bacteria</taxon>
        <taxon>Pseudomonadati</taxon>
        <taxon>Thermomicrobiota</taxon>
        <taxon>Thermomicrobia</taxon>
        <taxon>Sphaerobacterales</taxon>
        <taxon>Sphaerobacterineae</taxon>
        <taxon>Sphaerobacteraceae</taxon>
        <taxon>Nitrolancea</taxon>
    </lineage>
</organism>
<dbReference type="RefSeq" id="WP_008481093.1">
    <property type="nucleotide sequence ID" value="NZ_CAGS01000549.1"/>
</dbReference>
<gene>
    <name evidence="2" type="ORF">NITHO_5930001</name>
</gene>
<accession>I4EMD1</accession>
<sequence>MTETAEVNTSQLLPQPNAQRYTRAGRDWPKVDIKGKDAYSYRTLMNAAHEAGLIRVDAHLLHHDPENGAAFFVAYAYFNDGTVFVGHGDANQKNTNAGIGLHYFRMAETRAIARALALALNADANASDEFGGDDDGVVSPAPVKAVPRATAPTVSTAVDGDEQPVPCEKCGSLITPGGSWSVAKKVKFSMDKYGKVLCYPCRQQQ</sequence>
<dbReference type="AlphaFoldDB" id="I4EMD1"/>
<feature type="compositionally biased region" description="Polar residues" evidence="1">
    <location>
        <begin position="1"/>
        <end position="20"/>
    </location>
</feature>
<protein>
    <submittedName>
        <fullName evidence="2">Uncharacterized protein</fullName>
    </submittedName>
</protein>